<dbReference type="RefSeq" id="WP_138399433.1">
    <property type="nucleotide sequence ID" value="NZ_JBAFVI010000002.1"/>
</dbReference>
<accession>A0A6C1KHJ7</accession>
<dbReference type="GeneID" id="95773894"/>
<gene>
    <name evidence="1" type="ORF">FBQ73_10565</name>
</gene>
<sequence length="76" mass="8295">MLHILPADAHRHDALIRSPNIPDPDGFYEELIESQRLLTDEAAQLMNCKLILLLANHVGDRAVLTQALKAAGGAVK</sequence>
<evidence type="ECO:0000313" key="1">
    <source>
        <dbReference type="EMBL" id="TLX43077.1"/>
    </source>
</evidence>
<dbReference type="Proteomes" id="UP000305131">
    <property type="component" value="Unassembled WGS sequence"/>
</dbReference>
<dbReference type="Pfam" id="PF10932">
    <property type="entry name" value="DUF2783"/>
    <property type="match status" value="1"/>
</dbReference>
<comment type="caution">
    <text evidence="1">The sequence shown here is derived from an EMBL/GenBank/DDBJ whole genome shotgun (WGS) entry which is preliminary data.</text>
</comment>
<evidence type="ECO:0000313" key="2">
    <source>
        <dbReference type="Proteomes" id="UP000305131"/>
    </source>
</evidence>
<reference evidence="1 2" key="1">
    <citation type="submission" date="2019-05" db="EMBL/GenBank/DDBJ databases">
        <authorList>
            <person name="Zhou X."/>
        </authorList>
    </citation>
    <scope>NUCLEOTIDE SEQUENCE [LARGE SCALE GENOMIC DNA]</scope>
    <source>
        <strain evidence="1 2">DSM 432</strain>
    </source>
</reference>
<organism evidence="1 2">
    <name type="scientific">Xanthobacter autotrophicus</name>
    <dbReference type="NCBI Taxonomy" id="280"/>
    <lineage>
        <taxon>Bacteria</taxon>
        <taxon>Pseudomonadati</taxon>
        <taxon>Pseudomonadota</taxon>
        <taxon>Alphaproteobacteria</taxon>
        <taxon>Hyphomicrobiales</taxon>
        <taxon>Xanthobacteraceae</taxon>
        <taxon>Xanthobacter</taxon>
    </lineage>
</organism>
<dbReference type="InterPro" id="IPR021233">
    <property type="entry name" value="DUF2783"/>
</dbReference>
<dbReference type="EMBL" id="VAUP01000022">
    <property type="protein sequence ID" value="TLX43077.1"/>
    <property type="molecule type" value="Genomic_DNA"/>
</dbReference>
<name>A0A6C1KHJ7_XANAU</name>
<proteinExistence type="predicted"/>
<dbReference type="OrthoDB" id="8420594at2"/>
<dbReference type="AlphaFoldDB" id="A0A6C1KHJ7"/>
<protein>
    <submittedName>
        <fullName evidence="1">DUF2783 domain-containing protein</fullName>
    </submittedName>
</protein>